<dbReference type="Pfam" id="PF00275">
    <property type="entry name" value="EPSP_synthase"/>
    <property type="match status" value="1"/>
</dbReference>
<dbReference type="GO" id="GO:0019277">
    <property type="term" value="P:UDP-N-acetylgalactosamine biosynthetic process"/>
    <property type="evidence" value="ECO:0007669"/>
    <property type="project" value="InterPro"/>
</dbReference>
<dbReference type="PANTHER" id="PTHR43783">
    <property type="entry name" value="UDP-N-ACETYLGLUCOSAMINE 1-CARBOXYVINYLTRANSFERASE"/>
    <property type="match status" value="1"/>
</dbReference>
<dbReference type="GO" id="GO:0051301">
    <property type="term" value="P:cell division"/>
    <property type="evidence" value="ECO:0007669"/>
    <property type="project" value="UniProtKB-KW"/>
</dbReference>
<keyword evidence="6" id="KW-0133">Cell shape</keyword>
<dbReference type="GO" id="GO:0009252">
    <property type="term" value="P:peptidoglycan biosynthetic process"/>
    <property type="evidence" value="ECO:0007669"/>
    <property type="project" value="UniProtKB-KW"/>
</dbReference>
<dbReference type="SUPFAM" id="SSF55205">
    <property type="entry name" value="EPT/RTPC-like"/>
    <property type="match status" value="1"/>
</dbReference>
<dbReference type="CDD" id="cd01555">
    <property type="entry name" value="UdpNAET"/>
    <property type="match status" value="1"/>
</dbReference>
<evidence type="ECO:0000256" key="13">
    <source>
        <dbReference type="ARBA" id="ARBA00039754"/>
    </source>
</evidence>
<comment type="pathway">
    <text evidence="2">Cell wall biogenesis; peptidoglycan biosynthesis.</text>
</comment>
<dbReference type="GO" id="GO:0005737">
    <property type="term" value="C:cytoplasm"/>
    <property type="evidence" value="ECO:0007669"/>
    <property type="project" value="UniProtKB-SubCell"/>
</dbReference>
<dbReference type="NCBIfam" id="NF006873">
    <property type="entry name" value="PRK09369.1"/>
    <property type="match status" value="1"/>
</dbReference>
<dbReference type="InterPro" id="IPR005750">
    <property type="entry name" value="UDP_GlcNAc_COvinyl_MurA"/>
</dbReference>
<keyword evidence="3" id="KW-0963">Cytoplasm</keyword>
<keyword evidence="10" id="KW-0670">Pyruvate</keyword>
<evidence type="ECO:0000256" key="8">
    <source>
        <dbReference type="ARBA" id="ARBA00023306"/>
    </source>
</evidence>
<dbReference type="eggNOG" id="COG0766">
    <property type="taxonomic scope" value="Bacteria"/>
</dbReference>
<feature type="domain" description="Enolpyruvate transferase" evidence="17">
    <location>
        <begin position="6"/>
        <end position="412"/>
    </location>
</feature>
<keyword evidence="19" id="KW-1185">Reference proteome</keyword>
<dbReference type="AlphaFoldDB" id="A0A075P178"/>
<comment type="similarity">
    <text evidence="11">Belongs to the EPSP synthase family. MurA subfamily.</text>
</comment>
<comment type="catalytic activity">
    <reaction evidence="16">
        <text>phosphoenolpyruvate + UDP-N-acetyl-alpha-D-glucosamine = UDP-N-acetyl-3-O-(1-carboxyvinyl)-alpha-D-glucosamine + phosphate</text>
        <dbReference type="Rhea" id="RHEA:18681"/>
        <dbReference type="ChEBI" id="CHEBI:43474"/>
        <dbReference type="ChEBI" id="CHEBI:57705"/>
        <dbReference type="ChEBI" id="CHEBI:58702"/>
        <dbReference type="ChEBI" id="CHEBI:68483"/>
        <dbReference type="EC" id="2.5.1.7"/>
    </reaction>
</comment>
<dbReference type="RefSeq" id="WP_044056825.1">
    <property type="nucleotide sequence ID" value="NZ_CBCSKJ010000001.1"/>
</dbReference>
<evidence type="ECO:0000256" key="1">
    <source>
        <dbReference type="ARBA" id="ARBA00004496"/>
    </source>
</evidence>
<reference evidence="18 19" key="1">
    <citation type="submission" date="2014-06" db="EMBL/GenBank/DDBJ databases">
        <title>Genomes of Alteromonas australica, a world apart.</title>
        <authorList>
            <person name="Gonzaga A."/>
            <person name="Lopez-Perez M."/>
            <person name="Rodriguez-Valera F."/>
        </authorList>
    </citation>
    <scope>NUCLEOTIDE SEQUENCE [LARGE SCALE GENOMIC DNA]</scope>
    <source>
        <strain evidence="18 19">H 17</strain>
    </source>
</reference>
<sequence length="423" mass="46352">MRAIIKGGKTPEGKVNVSGAKNSATRLLAAACISDGEVVLNNFPTHLVDAKHKIRFLQNIGAEIDVDDKNEILKIRSSDLKCQLLEEYDYPIRTTYLLAAAQIKRSGEAKIPYPGGCKIGSRGYDLHIMVWETLGCKVTEKNDYIHVVGNNFTGGKIKFPISTVGGTENALICAAIAVGTTEIINAYITPEVEDLIDFLRRMGSNIEVNGSSNIIVKGVDYLKGTIKNVMFDRIEALTWLVYGVLAKGTILINNVPFESMEVPLLHLKKMGIDFLQNSNSIYFSPECLKNEQVESFELACGAHPGIISDMQSFYTLLGVVAQGDSRIFDYRYPKRIAYADELQKLIDKPVIETEEGKITTRGPGNFIAGKVTSTDLRGSMALVMAALCAEGESVVEDVEMALRGYNNLEGKLSALGIDIEIQK</sequence>
<evidence type="ECO:0000256" key="5">
    <source>
        <dbReference type="ARBA" id="ARBA00022679"/>
    </source>
</evidence>
<evidence type="ECO:0000313" key="19">
    <source>
        <dbReference type="Proteomes" id="UP000056090"/>
    </source>
</evidence>
<keyword evidence="9" id="KW-0961">Cell wall biogenesis/degradation</keyword>
<dbReference type="GO" id="GO:0008360">
    <property type="term" value="P:regulation of cell shape"/>
    <property type="evidence" value="ECO:0007669"/>
    <property type="project" value="UniProtKB-KW"/>
</dbReference>
<evidence type="ECO:0000256" key="2">
    <source>
        <dbReference type="ARBA" id="ARBA00004752"/>
    </source>
</evidence>
<proteinExistence type="inferred from homology"/>
<dbReference type="GO" id="GO:0071555">
    <property type="term" value="P:cell wall organization"/>
    <property type="evidence" value="ECO:0007669"/>
    <property type="project" value="UniProtKB-KW"/>
</dbReference>
<dbReference type="InterPro" id="IPR001986">
    <property type="entry name" value="Enolpyruvate_Tfrase_dom"/>
</dbReference>
<keyword evidence="5 18" id="KW-0808">Transferase</keyword>
<evidence type="ECO:0000313" key="18">
    <source>
        <dbReference type="EMBL" id="AIF98655.1"/>
    </source>
</evidence>
<evidence type="ECO:0000256" key="6">
    <source>
        <dbReference type="ARBA" id="ARBA00022960"/>
    </source>
</evidence>
<evidence type="ECO:0000256" key="14">
    <source>
        <dbReference type="ARBA" id="ARBA00042443"/>
    </source>
</evidence>
<dbReference type="GO" id="GO:0008760">
    <property type="term" value="F:UDP-N-acetylglucosamine 1-carboxyvinyltransferase activity"/>
    <property type="evidence" value="ECO:0007669"/>
    <property type="project" value="UniProtKB-EC"/>
</dbReference>
<name>A0A075P178_9ALTE</name>
<keyword evidence="8" id="KW-0131">Cell cycle</keyword>
<protein>
    <recommendedName>
        <fullName evidence="13">UDP-N-acetylglucosamine 1-carboxyvinyltransferase</fullName>
        <ecNumber evidence="12">2.5.1.7</ecNumber>
    </recommendedName>
    <alternativeName>
        <fullName evidence="14">Enoylpyruvate transferase</fullName>
    </alternativeName>
    <alternativeName>
        <fullName evidence="15">UDP-N-acetylglucosamine enolpyruvyl transferase</fullName>
    </alternativeName>
</protein>
<accession>A0A075P178</accession>
<gene>
    <name evidence="18" type="ORF">EP13_08150</name>
</gene>
<evidence type="ECO:0000256" key="7">
    <source>
        <dbReference type="ARBA" id="ARBA00022984"/>
    </source>
</evidence>
<dbReference type="EC" id="2.5.1.7" evidence="12"/>
<dbReference type="GeneID" id="78254884"/>
<dbReference type="InterPro" id="IPR013792">
    <property type="entry name" value="RNA3'P_cycl/enolpyr_Trfase_a/b"/>
</dbReference>
<dbReference type="PANTHER" id="PTHR43783:SF1">
    <property type="entry name" value="UDP-N-ACETYLGLUCOSAMINE 1-CARBOXYVINYLTRANSFERASE"/>
    <property type="match status" value="1"/>
</dbReference>
<evidence type="ECO:0000256" key="16">
    <source>
        <dbReference type="ARBA" id="ARBA00047527"/>
    </source>
</evidence>
<evidence type="ECO:0000256" key="9">
    <source>
        <dbReference type="ARBA" id="ARBA00023316"/>
    </source>
</evidence>
<dbReference type="KEGG" id="aal:EP13_08150"/>
<organism evidence="18 19">
    <name type="scientific">Alteromonas australica</name>
    <dbReference type="NCBI Taxonomy" id="589873"/>
    <lineage>
        <taxon>Bacteria</taxon>
        <taxon>Pseudomonadati</taxon>
        <taxon>Pseudomonadota</taxon>
        <taxon>Gammaproteobacteria</taxon>
        <taxon>Alteromonadales</taxon>
        <taxon>Alteromonadaceae</taxon>
        <taxon>Alteromonas/Salinimonas group</taxon>
        <taxon>Alteromonas</taxon>
    </lineage>
</organism>
<evidence type="ECO:0000259" key="17">
    <source>
        <dbReference type="Pfam" id="PF00275"/>
    </source>
</evidence>
<dbReference type="EMBL" id="CP008849">
    <property type="protein sequence ID" value="AIF98655.1"/>
    <property type="molecule type" value="Genomic_DNA"/>
</dbReference>
<evidence type="ECO:0000256" key="3">
    <source>
        <dbReference type="ARBA" id="ARBA00022490"/>
    </source>
</evidence>
<dbReference type="InterPro" id="IPR036968">
    <property type="entry name" value="Enolpyruvate_Tfrase_sf"/>
</dbReference>
<dbReference type="Gene3D" id="3.65.10.10">
    <property type="entry name" value="Enolpyruvate transferase domain"/>
    <property type="match status" value="2"/>
</dbReference>
<comment type="subcellular location">
    <subcellularLocation>
        <location evidence="1">Cytoplasm</location>
    </subcellularLocation>
</comment>
<evidence type="ECO:0000256" key="10">
    <source>
        <dbReference type="ARBA" id="ARBA00023317"/>
    </source>
</evidence>
<keyword evidence="4" id="KW-0132">Cell division</keyword>
<evidence type="ECO:0000256" key="12">
    <source>
        <dbReference type="ARBA" id="ARBA00039108"/>
    </source>
</evidence>
<evidence type="ECO:0000256" key="15">
    <source>
        <dbReference type="ARBA" id="ARBA00042842"/>
    </source>
</evidence>
<keyword evidence="7" id="KW-0573">Peptidoglycan synthesis</keyword>
<evidence type="ECO:0000256" key="4">
    <source>
        <dbReference type="ARBA" id="ARBA00022618"/>
    </source>
</evidence>
<dbReference type="InterPro" id="IPR050068">
    <property type="entry name" value="MurA_subfamily"/>
</dbReference>
<evidence type="ECO:0000256" key="11">
    <source>
        <dbReference type="ARBA" id="ARBA00038367"/>
    </source>
</evidence>
<dbReference type="Proteomes" id="UP000056090">
    <property type="component" value="Chromosome"/>
</dbReference>